<feature type="compositionally biased region" description="Polar residues" evidence="1">
    <location>
        <begin position="118"/>
        <end position="165"/>
    </location>
</feature>
<keyword evidence="3" id="KW-1185">Reference proteome</keyword>
<evidence type="ECO:0000313" key="3">
    <source>
        <dbReference type="Proteomes" id="UP001470230"/>
    </source>
</evidence>
<feature type="compositionally biased region" description="Low complexity" evidence="1">
    <location>
        <begin position="182"/>
        <end position="193"/>
    </location>
</feature>
<accession>A0ABR2IYV4</accession>
<feature type="compositionally biased region" description="Low complexity" evidence="1">
    <location>
        <begin position="202"/>
        <end position="212"/>
    </location>
</feature>
<comment type="caution">
    <text evidence="2">The sequence shown here is derived from an EMBL/GenBank/DDBJ whole genome shotgun (WGS) entry which is preliminary data.</text>
</comment>
<proteinExistence type="predicted"/>
<protein>
    <submittedName>
        <fullName evidence="2">Uncharacterized protein</fullName>
    </submittedName>
</protein>
<evidence type="ECO:0000256" key="1">
    <source>
        <dbReference type="SAM" id="MobiDB-lite"/>
    </source>
</evidence>
<gene>
    <name evidence="2" type="ORF">M9Y10_008428</name>
</gene>
<evidence type="ECO:0000313" key="2">
    <source>
        <dbReference type="EMBL" id="KAK8870542.1"/>
    </source>
</evidence>
<name>A0ABR2IYV4_9EUKA</name>
<organism evidence="2 3">
    <name type="scientific">Tritrichomonas musculus</name>
    <dbReference type="NCBI Taxonomy" id="1915356"/>
    <lineage>
        <taxon>Eukaryota</taxon>
        <taxon>Metamonada</taxon>
        <taxon>Parabasalia</taxon>
        <taxon>Tritrichomonadida</taxon>
        <taxon>Tritrichomonadidae</taxon>
        <taxon>Tritrichomonas</taxon>
    </lineage>
</organism>
<reference evidence="2 3" key="1">
    <citation type="submission" date="2024-04" db="EMBL/GenBank/DDBJ databases">
        <title>Tritrichomonas musculus Genome.</title>
        <authorList>
            <person name="Alves-Ferreira E."/>
            <person name="Grigg M."/>
            <person name="Lorenzi H."/>
            <person name="Galac M."/>
        </authorList>
    </citation>
    <scope>NUCLEOTIDE SEQUENCE [LARGE SCALE GENOMIC DNA]</scope>
    <source>
        <strain evidence="2 3">EAF2021</strain>
    </source>
</reference>
<sequence length="295" mass="34682">MNLNSPWDLFVQSTLRDLHNGAQIPEYFGCLIPILTSDNRPVDFFNQTNYKENPIDTDDDFISIDVVKPKINSQKIKQNNNNNFDFMNQNQQQQQQQQYNNSNDDNINMNNDYDDPNRQQSSFSPQSWANPNNKSPPQQLRNSNDFNSNSYESPSLNNSVQKNNESSSQIPSPSPPSRRGNQRQMQNNQFQDQNLEEEQEQEQMQSQNQGQNDFDDFDEFDDEDYSHYAAKFREISVNVFEKYWYPMKTIVPRMTPESKLMATFKPSKFNRLKKLMTEAKKQTSNKLRFSRSNSK</sequence>
<dbReference type="Proteomes" id="UP001470230">
    <property type="component" value="Unassembled WGS sequence"/>
</dbReference>
<dbReference type="EMBL" id="JAPFFF010000014">
    <property type="protein sequence ID" value="KAK8870542.1"/>
    <property type="molecule type" value="Genomic_DNA"/>
</dbReference>
<feature type="compositionally biased region" description="Low complexity" evidence="1">
    <location>
        <begin position="90"/>
        <end position="111"/>
    </location>
</feature>
<feature type="region of interest" description="Disordered" evidence="1">
    <location>
        <begin position="90"/>
        <end position="220"/>
    </location>
</feature>